<evidence type="ECO:0000259" key="2">
    <source>
        <dbReference type="Pfam" id="PF13867"/>
    </source>
</evidence>
<organism evidence="3 4">
    <name type="scientific">Ogataea philodendri</name>
    <dbReference type="NCBI Taxonomy" id="1378263"/>
    <lineage>
        <taxon>Eukaryota</taxon>
        <taxon>Fungi</taxon>
        <taxon>Dikarya</taxon>
        <taxon>Ascomycota</taxon>
        <taxon>Saccharomycotina</taxon>
        <taxon>Pichiomycetes</taxon>
        <taxon>Pichiales</taxon>
        <taxon>Pichiaceae</taxon>
        <taxon>Ogataea</taxon>
    </lineage>
</organism>
<dbReference type="Pfam" id="PF13867">
    <property type="entry name" value="SAP30_Sin3_bdg"/>
    <property type="match status" value="1"/>
</dbReference>
<name>A0A9P8PAQ2_9ASCO</name>
<evidence type="ECO:0000313" key="3">
    <source>
        <dbReference type="EMBL" id="KAH3668295.1"/>
    </source>
</evidence>
<dbReference type="OrthoDB" id="510958at2759"/>
<sequence length="162" mass="19221">MARRENSEPDPVSSSRSSTKQRNQILAQQQKEFLAKYIHSNGPQDFPPKDPLDFSDWTEEQLRKYRELYLNPSQIIVSDAKTFQGYLLEGSELGETSESYLKNEMSSGTNMYEYRTRDDLRRAVEDHFHNQLNVKESDVIMGFIYRVKNENKKFKMYFDRRT</sequence>
<evidence type="ECO:0000313" key="4">
    <source>
        <dbReference type="Proteomes" id="UP000769157"/>
    </source>
</evidence>
<dbReference type="EMBL" id="JAEUBE010000158">
    <property type="protein sequence ID" value="KAH3668295.1"/>
    <property type="molecule type" value="Genomic_DNA"/>
</dbReference>
<reference evidence="3" key="1">
    <citation type="journal article" date="2021" name="Open Biol.">
        <title>Shared evolutionary footprints suggest mitochondrial oxidative damage underlies multiple complex I losses in fungi.</title>
        <authorList>
            <person name="Schikora-Tamarit M.A."/>
            <person name="Marcet-Houben M."/>
            <person name="Nosek J."/>
            <person name="Gabaldon T."/>
        </authorList>
    </citation>
    <scope>NUCLEOTIDE SEQUENCE</scope>
    <source>
        <strain evidence="3">CBS6075</strain>
    </source>
</reference>
<feature type="region of interest" description="Disordered" evidence="1">
    <location>
        <begin position="1"/>
        <end position="26"/>
    </location>
</feature>
<accession>A0A9P8PAQ2</accession>
<proteinExistence type="predicted"/>
<evidence type="ECO:0000256" key="1">
    <source>
        <dbReference type="SAM" id="MobiDB-lite"/>
    </source>
</evidence>
<protein>
    <recommendedName>
        <fullName evidence="2">Histone deacetylase complex subunit SAP30 Sin3 binding domain-containing protein</fullName>
    </recommendedName>
</protein>
<reference evidence="3" key="2">
    <citation type="submission" date="2021-01" db="EMBL/GenBank/DDBJ databases">
        <authorList>
            <person name="Schikora-Tamarit M.A."/>
        </authorList>
    </citation>
    <scope>NUCLEOTIDE SEQUENCE</scope>
    <source>
        <strain evidence="3">CBS6075</strain>
    </source>
</reference>
<dbReference type="AlphaFoldDB" id="A0A9P8PAQ2"/>
<dbReference type="RefSeq" id="XP_046062709.1">
    <property type="nucleotide sequence ID" value="XM_046202877.1"/>
</dbReference>
<comment type="caution">
    <text evidence="3">The sequence shown here is derived from an EMBL/GenBank/DDBJ whole genome shotgun (WGS) entry which is preliminary data.</text>
</comment>
<keyword evidence="4" id="KW-1185">Reference proteome</keyword>
<dbReference type="GeneID" id="70234016"/>
<dbReference type="InterPro" id="IPR038291">
    <property type="entry name" value="SAP30_C_sf"/>
</dbReference>
<dbReference type="Gene3D" id="6.10.160.20">
    <property type="match status" value="1"/>
</dbReference>
<feature type="domain" description="Histone deacetylase complex subunit SAP30 Sin3 binding" evidence="2">
    <location>
        <begin position="116"/>
        <end position="148"/>
    </location>
</feature>
<dbReference type="Proteomes" id="UP000769157">
    <property type="component" value="Unassembled WGS sequence"/>
</dbReference>
<gene>
    <name evidence="3" type="ORF">OGAPHI_002049</name>
</gene>
<dbReference type="InterPro" id="IPR025718">
    <property type="entry name" value="SAP30_Sin3-bd"/>
</dbReference>